<reference evidence="3" key="1">
    <citation type="submission" date="2020-05" db="EMBL/GenBank/DDBJ databases">
        <title>Frigoriglobus tundricola gen. nov., sp. nov., a psychrotolerant cellulolytic planctomycete of the family Gemmataceae with two divergent copies of 16S rRNA gene.</title>
        <authorList>
            <person name="Kulichevskaya I.S."/>
            <person name="Ivanova A.A."/>
            <person name="Naumoff D.G."/>
            <person name="Beletsky A.V."/>
            <person name="Rijpstra W.I.C."/>
            <person name="Sinninghe Damste J.S."/>
            <person name="Mardanov A.V."/>
            <person name="Ravin N.V."/>
            <person name="Dedysh S.N."/>
        </authorList>
    </citation>
    <scope>NUCLEOTIDE SEQUENCE [LARGE SCALE GENOMIC DNA]</scope>
    <source>
        <strain evidence="3">PL17</strain>
    </source>
</reference>
<keyword evidence="3" id="KW-1185">Reference proteome</keyword>
<keyword evidence="1" id="KW-0812">Transmembrane</keyword>
<dbReference type="PANTHER" id="PTHR36109">
    <property type="entry name" value="MEMBRANE PROTEIN-RELATED"/>
    <property type="match status" value="1"/>
</dbReference>
<protein>
    <recommendedName>
        <fullName evidence="4">General stress protein 17M-like domain-containing protein</fullName>
    </recommendedName>
</protein>
<name>A0A6M5YZ13_9BACT</name>
<dbReference type="InterPro" id="IPR052948">
    <property type="entry name" value="Low_temp-induced_all0457"/>
</dbReference>
<keyword evidence="1" id="KW-1133">Transmembrane helix</keyword>
<dbReference type="Proteomes" id="UP000503447">
    <property type="component" value="Chromosome"/>
</dbReference>
<feature type="transmembrane region" description="Helical" evidence="1">
    <location>
        <begin position="104"/>
        <end position="133"/>
    </location>
</feature>
<keyword evidence="1" id="KW-0472">Membrane</keyword>
<evidence type="ECO:0000313" key="2">
    <source>
        <dbReference type="EMBL" id="QJW99088.1"/>
    </source>
</evidence>
<dbReference type="EMBL" id="CP053452">
    <property type="protein sequence ID" value="QJW99088.1"/>
    <property type="molecule type" value="Genomic_DNA"/>
</dbReference>
<dbReference type="PANTHER" id="PTHR36109:SF2">
    <property type="entry name" value="MEMBRANE PROTEIN"/>
    <property type="match status" value="1"/>
</dbReference>
<sequence length="178" mass="17097">MGPFNTQTAGGTSALVTAIGVFPGYPEAIQAVGALRRAGIRDDQIGVIGPEGAAAAHGHSGLADDPTRTRWEEGTGVGAALGGLAGLGLGAAIAAGLMSPLGPVVAGGALVAVIASAGTGAAIGSVVGGLAGLGVPEEDAKWYADELEAGKVLVTVRATDGSTAREIIGNYGGSAKRA</sequence>
<evidence type="ECO:0000313" key="3">
    <source>
        <dbReference type="Proteomes" id="UP000503447"/>
    </source>
</evidence>
<proteinExistence type="predicted"/>
<organism evidence="2 3">
    <name type="scientific">Frigoriglobus tundricola</name>
    <dbReference type="NCBI Taxonomy" id="2774151"/>
    <lineage>
        <taxon>Bacteria</taxon>
        <taxon>Pseudomonadati</taxon>
        <taxon>Planctomycetota</taxon>
        <taxon>Planctomycetia</taxon>
        <taxon>Gemmatales</taxon>
        <taxon>Gemmataceae</taxon>
        <taxon>Frigoriglobus</taxon>
    </lineage>
</organism>
<evidence type="ECO:0008006" key="4">
    <source>
        <dbReference type="Google" id="ProtNLM"/>
    </source>
</evidence>
<dbReference type="RefSeq" id="WP_171474121.1">
    <property type="nucleotide sequence ID" value="NZ_CP053452.2"/>
</dbReference>
<gene>
    <name evidence="2" type="ORF">FTUN_6686</name>
</gene>
<dbReference type="KEGG" id="ftj:FTUN_6686"/>
<evidence type="ECO:0000256" key="1">
    <source>
        <dbReference type="SAM" id="Phobius"/>
    </source>
</evidence>
<dbReference type="AlphaFoldDB" id="A0A6M5YZ13"/>
<accession>A0A6M5YZ13</accession>
<feature type="transmembrane region" description="Helical" evidence="1">
    <location>
        <begin position="77"/>
        <end position="98"/>
    </location>
</feature>